<evidence type="ECO:0000256" key="5">
    <source>
        <dbReference type="ARBA" id="ARBA00023163"/>
    </source>
</evidence>
<reference evidence="8 11" key="1">
    <citation type="journal article" date="2011" name="Nature">
        <title>The Medicago genome provides insight into the evolution of rhizobial symbioses.</title>
        <authorList>
            <person name="Young N.D."/>
            <person name="Debelle F."/>
            <person name="Oldroyd G.E."/>
            <person name="Geurts R."/>
            <person name="Cannon S.B."/>
            <person name="Udvardi M.K."/>
            <person name="Benedito V.A."/>
            <person name="Mayer K.F."/>
            <person name="Gouzy J."/>
            <person name="Schoof H."/>
            <person name="Van de Peer Y."/>
            <person name="Proost S."/>
            <person name="Cook D.R."/>
            <person name="Meyers B.C."/>
            <person name="Spannagl M."/>
            <person name="Cheung F."/>
            <person name="De Mita S."/>
            <person name="Krishnakumar V."/>
            <person name="Gundlach H."/>
            <person name="Zhou S."/>
            <person name="Mudge J."/>
            <person name="Bharti A.K."/>
            <person name="Murray J.D."/>
            <person name="Naoumkina M.A."/>
            <person name="Rosen B."/>
            <person name="Silverstein K.A."/>
            <person name="Tang H."/>
            <person name="Rombauts S."/>
            <person name="Zhao P.X."/>
            <person name="Zhou P."/>
            <person name="Barbe V."/>
            <person name="Bardou P."/>
            <person name="Bechner M."/>
            <person name="Bellec A."/>
            <person name="Berger A."/>
            <person name="Berges H."/>
            <person name="Bidwell S."/>
            <person name="Bisseling T."/>
            <person name="Choisne N."/>
            <person name="Couloux A."/>
            <person name="Denny R."/>
            <person name="Deshpande S."/>
            <person name="Dai X."/>
            <person name="Doyle J.J."/>
            <person name="Dudez A.M."/>
            <person name="Farmer A.D."/>
            <person name="Fouteau S."/>
            <person name="Franken C."/>
            <person name="Gibelin C."/>
            <person name="Gish J."/>
            <person name="Goldstein S."/>
            <person name="Gonzalez A.J."/>
            <person name="Green P.J."/>
            <person name="Hallab A."/>
            <person name="Hartog M."/>
            <person name="Hua A."/>
            <person name="Humphray S.J."/>
            <person name="Jeong D.H."/>
            <person name="Jing Y."/>
            <person name="Jocker A."/>
            <person name="Kenton S.M."/>
            <person name="Kim D.J."/>
            <person name="Klee K."/>
            <person name="Lai H."/>
            <person name="Lang C."/>
            <person name="Lin S."/>
            <person name="Macmil S.L."/>
            <person name="Magdelenat G."/>
            <person name="Matthews L."/>
            <person name="McCorrison J."/>
            <person name="Monaghan E.L."/>
            <person name="Mun J.H."/>
            <person name="Najar F.Z."/>
            <person name="Nicholson C."/>
            <person name="Noirot C."/>
            <person name="O'Bleness M."/>
            <person name="Paule C.R."/>
            <person name="Poulain J."/>
            <person name="Prion F."/>
            <person name="Qin B."/>
            <person name="Qu C."/>
            <person name="Retzel E.F."/>
            <person name="Riddle C."/>
            <person name="Sallet E."/>
            <person name="Samain S."/>
            <person name="Samson N."/>
            <person name="Sanders I."/>
            <person name="Saurat O."/>
            <person name="Scarpelli C."/>
            <person name="Schiex T."/>
            <person name="Segurens B."/>
            <person name="Severin A.J."/>
            <person name="Sherrier D.J."/>
            <person name="Shi R."/>
            <person name="Sims S."/>
            <person name="Singer S.R."/>
            <person name="Sinharoy S."/>
            <person name="Sterck L."/>
            <person name="Viollet A."/>
            <person name="Wang B.B."/>
            <person name="Wang K."/>
            <person name="Wang M."/>
            <person name="Wang X."/>
            <person name="Warfsmann J."/>
            <person name="Weissenbach J."/>
            <person name="White D.D."/>
            <person name="White J.D."/>
            <person name="Wiley G.B."/>
            <person name="Wincker P."/>
            <person name="Xing Y."/>
            <person name="Yang L."/>
            <person name="Yao Z."/>
            <person name="Ying F."/>
            <person name="Zhai J."/>
            <person name="Zhou L."/>
            <person name="Zuber A."/>
            <person name="Denarie J."/>
            <person name="Dixon R.A."/>
            <person name="May G.D."/>
            <person name="Schwartz D.C."/>
            <person name="Rogers J."/>
            <person name="Quetier F."/>
            <person name="Town C.D."/>
            <person name="Roe B.A."/>
        </authorList>
    </citation>
    <scope>NUCLEOTIDE SEQUENCE [LARGE SCALE GENOMIC DNA]</scope>
    <source>
        <strain evidence="8">A17</strain>
        <strain evidence="10 11">cv. Jemalong A17</strain>
    </source>
</reference>
<dbReference type="InterPro" id="IPR009044">
    <property type="entry name" value="ssDNA-bd_transcriptional_reg"/>
</dbReference>
<dbReference type="EMBL" id="CM001224">
    <property type="protein sequence ID" value="KEH19242.1"/>
    <property type="molecule type" value="Genomic_DNA"/>
</dbReference>
<dbReference type="STRING" id="3880.A0A072TPA4"/>
<dbReference type="GO" id="GO:0005667">
    <property type="term" value="C:transcription regulator complex"/>
    <property type="evidence" value="ECO:0000318"/>
    <property type="project" value="GO_Central"/>
</dbReference>
<dbReference type="EnsemblPlants" id="KEH19243">
    <property type="protein sequence ID" value="KEH19243"/>
    <property type="gene ID" value="MTR_8g445560"/>
</dbReference>
<gene>
    <name evidence="8" type="ordered locus">MTR_8g445550</name>
    <name evidence="9" type="ordered locus">MTR_8g445560</name>
</gene>
<dbReference type="GO" id="GO:0060261">
    <property type="term" value="P:positive regulation of transcription initiation by RNA polymerase II"/>
    <property type="evidence" value="ECO:0007669"/>
    <property type="project" value="InterPro"/>
</dbReference>
<dbReference type="InterPro" id="IPR045125">
    <property type="entry name" value="Sub1/Tcp4-like"/>
</dbReference>
<dbReference type="GO" id="GO:0003677">
    <property type="term" value="F:DNA binding"/>
    <property type="evidence" value="ECO:0007669"/>
    <property type="project" value="UniProtKB-KW"/>
</dbReference>
<reference evidence="8 11" key="2">
    <citation type="journal article" date="2014" name="BMC Genomics">
        <title>An improved genome release (version Mt4.0) for the model legume Medicago truncatula.</title>
        <authorList>
            <person name="Tang H."/>
            <person name="Krishnakumar V."/>
            <person name="Bidwell S."/>
            <person name="Rosen B."/>
            <person name="Chan A."/>
            <person name="Zhou S."/>
            <person name="Gentzbittel L."/>
            <person name="Childs K.L."/>
            <person name="Yandell M."/>
            <person name="Gundlach H."/>
            <person name="Mayer K.F."/>
            <person name="Schwartz D.C."/>
            <person name="Town C.D."/>
        </authorList>
    </citation>
    <scope>GENOME REANNOTATION</scope>
    <source>
        <strain evidence="8">A17</strain>
        <strain evidence="10 11">cv. Jemalong A17</strain>
    </source>
</reference>
<evidence type="ECO:0000259" key="7">
    <source>
        <dbReference type="Pfam" id="PF02229"/>
    </source>
</evidence>
<dbReference type="EMBL" id="CM001224">
    <property type="protein sequence ID" value="KEH19243.1"/>
    <property type="molecule type" value="Genomic_DNA"/>
</dbReference>
<evidence type="ECO:0000313" key="11">
    <source>
        <dbReference type="Proteomes" id="UP000002051"/>
    </source>
</evidence>
<evidence type="ECO:0000313" key="8">
    <source>
        <dbReference type="EMBL" id="KEH19242.1"/>
    </source>
</evidence>
<dbReference type="SUPFAM" id="SSF54447">
    <property type="entry name" value="ssDNA-binding transcriptional regulator domain"/>
    <property type="match status" value="1"/>
</dbReference>
<comment type="subcellular location">
    <subcellularLocation>
        <location evidence="1">Nucleus</location>
    </subcellularLocation>
</comment>
<dbReference type="HOGENOM" id="CLU_2065011_0_0_1"/>
<sequence length="119" mass="13906">MSIRICFFQDFTQTILCPSFEEPRSKTTISSSGSDSEYALKRWTKSDPDDEIVVCDLGSSKDGHKMVCVKSWKKQIWIDIRECYFEEGIRKNDRKGISLPMMRWIKLRSCIREIDNAVD</sequence>
<dbReference type="Proteomes" id="UP000002051">
    <property type="component" value="Chromosome 8"/>
</dbReference>
<dbReference type="PANTHER" id="PTHR13215">
    <property type="entry name" value="RNA POLYMERASE II TRANSCRIPTIONAL COACTIVATOR"/>
    <property type="match status" value="1"/>
</dbReference>
<evidence type="ECO:0000256" key="1">
    <source>
        <dbReference type="ARBA" id="ARBA00004123"/>
    </source>
</evidence>
<keyword evidence="4" id="KW-0238">DNA-binding</keyword>
<dbReference type="AlphaFoldDB" id="A0A072TPA4"/>
<evidence type="ECO:0000313" key="9">
    <source>
        <dbReference type="EMBL" id="KEH19243.1"/>
    </source>
</evidence>
<accession>A0A072TPA4</accession>
<organism evidence="8 11">
    <name type="scientific">Medicago truncatula</name>
    <name type="common">Barrel medic</name>
    <name type="synonym">Medicago tribuloides</name>
    <dbReference type="NCBI Taxonomy" id="3880"/>
    <lineage>
        <taxon>Eukaryota</taxon>
        <taxon>Viridiplantae</taxon>
        <taxon>Streptophyta</taxon>
        <taxon>Embryophyta</taxon>
        <taxon>Tracheophyta</taxon>
        <taxon>Spermatophyta</taxon>
        <taxon>Magnoliopsida</taxon>
        <taxon>eudicotyledons</taxon>
        <taxon>Gunneridae</taxon>
        <taxon>Pentapetalae</taxon>
        <taxon>rosids</taxon>
        <taxon>fabids</taxon>
        <taxon>Fabales</taxon>
        <taxon>Fabaceae</taxon>
        <taxon>Papilionoideae</taxon>
        <taxon>50 kb inversion clade</taxon>
        <taxon>NPAAA clade</taxon>
        <taxon>Hologalegina</taxon>
        <taxon>IRL clade</taxon>
        <taxon>Trifolieae</taxon>
        <taxon>Medicago</taxon>
    </lineage>
</organism>
<comment type="similarity">
    <text evidence="2">Belongs to the transcriptional coactivator PC4 family.</text>
</comment>
<keyword evidence="11" id="KW-1185">Reference proteome</keyword>
<proteinExistence type="inferred from homology"/>
<name>A0A072TPA4_MEDTR</name>
<dbReference type="Gene3D" id="2.30.31.10">
    <property type="entry name" value="Transcriptional Coactivator Pc4, Chain A"/>
    <property type="match status" value="1"/>
</dbReference>
<evidence type="ECO:0000256" key="4">
    <source>
        <dbReference type="ARBA" id="ARBA00023125"/>
    </source>
</evidence>
<keyword evidence="6" id="KW-0539">Nucleus</keyword>
<reference evidence="10" key="3">
    <citation type="submission" date="2015-04" db="UniProtKB">
        <authorList>
            <consortium name="EnsemblPlants"/>
        </authorList>
    </citation>
    <scope>IDENTIFICATION</scope>
    <source>
        <strain evidence="10">cv. Jemalong A17</strain>
    </source>
</reference>
<protein>
    <submittedName>
        <fullName evidence="8">Transcriptional coactivator p15, PC4 protein</fullName>
    </submittedName>
</protein>
<evidence type="ECO:0000313" key="10">
    <source>
        <dbReference type="EnsemblPlants" id="KEH19242"/>
    </source>
</evidence>
<dbReference type="Pfam" id="PF02229">
    <property type="entry name" value="PC4"/>
    <property type="match status" value="1"/>
</dbReference>
<dbReference type="EnsemblPlants" id="KEH19242">
    <property type="protein sequence ID" value="KEH19242"/>
    <property type="gene ID" value="MTR_8g445550"/>
</dbReference>
<dbReference type="GO" id="GO:0003713">
    <property type="term" value="F:transcription coactivator activity"/>
    <property type="evidence" value="ECO:0000318"/>
    <property type="project" value="GO_Central"/>
</dbReference>
<keyword evidence="3" id="KW-0805">Transcription regulation</keyword>
<evidence type="ECO:0000256" key="3">
    <source>
        <dbReference type="ARBA" id="ARBA00023015"/>
    </source>
</evidence>
<dbReference type="GO" id="GO:0005634">
    <property type="term" value="C:nucleus"/>
    <property type="evidence" value="ECO:0000318"/>
    <property type="project" value="GO_Central"/>
</dbReference>
<dbReference type="InterPro" id="IPR003173">
    <property type="entry name" value="PC4_C"/>
</dbReference>
<feature type="domain" description="Transcriptional coactivator p15 (PC4) C-terminal" evidence="7">
    <location>
        <begin position="61"/>
        <end position="109"/>
    </location>
</feature>
<evidence type="ECO:0000256" key="6">
    <source>
        <dbReference type="ARBA" id="ARBA00023242"/>
    </source>
</evidence>
<keyword evidence="5" id="KW-0804">Transcription</keyword>
<evidence type="ECO:0000256" key="2">
    <source>
        <dbReference type="ARBA" id="ARBA00009001"/>
    </source>
</evidence>